<dbReference type="Proteomes" id="UP001222373">
    <property type="component" value="Chromosome"/>
</dbReference>
<dbReference type="EMBL" id="CP110500">
    <property type="protein sequence ID" value="WDI79271.1"/>
    <property type="molecule type" value="Genomic_DNA"/>
</dbReference>
<accession>A0AAX3N8S0</accession>
<evidence type="ECO:0000256" key="8">
    <source>
        <dbReference type="ARBA" id="ARBA00049047"/>
    </source>
</evidence>
<dbReference type="InterPro" id="IPR002028">
    <property type="entry name" value="Trp_synthase_suA"/>
</dbReference>
<dbReference type="InterPro" id="IPR018204">
    <property type="entry name" value="Trp_synthase_alpha_AS"/>
</dbReference>
<dbReference type="PROSITE" id="PS00167">
    <property type="entry name" value="TRP_SYNTHASE_ALPHA"/>
    <property type="match status" value="1"/>
</dbReference>
<evidence type="ECO:0000256" key="4">
    <source>
        <dbReference type="ARBA" id="ARBA00022605"/>
    </source>
</evidence>
<keyword evidence="7 10" id="KW-0456">Lyase</keyword>
<evidence type="ECO:0000313" key="10">
    <source>
        <dbReference type="EMBL" id="WDI79271.1"/>
    </source>
</evidence>
<dbReference type="Pfam" id="PF00290">
    <property type="entry name" value="Trp_syntA"/>
    <property type="match status" value="1"/>
</dbReference>
<dbReference type="InterPro" id="IPR013785">
    <property type="entry name" value="Aldolase_TIM"/>
</dbReference>
<comment type="similarity">
    <text evidence="9">Belongs to the TrpA family.</text>
</comment>
<dbReference type="GO" id="GO:0005829">
    <property type="term" value="C:cytosol"/>
    <property type="evidence" value="ECO:0007669"/>
    <property type="project" value="TreeGrafter"/>
</dbReference>
<proteinExistence type="inferred from homology"/>
<keyword evidence="5" id="KW-0822">Tryptophan biosynthesis</keyword>
<comment type="catalytic activity">
    <reaction evidence="8">
        <text>(1S,2R)-1-C-(indol-3-yl)glycerol 3-phosphate + L-serine = D-glyceraldehyde 3-phosphate + L-tryptophan + H2O</text>
        <dbReference type="Rhea" id="RHEA:10532"/>
        <dbReference type="ChEBI" id="CHEBI:15377"/>
        <dbReference type="ChEBI" id="CHEBI:33384"/>
        <dbReference type="ChEBI" id="CHEBI:57912"/>
        <dbReference type="ChEBI" id="CHEBI:58866"/>
        <dbReference type="ChEBI" id="CHEBI:59776"/>
        <dbReference type="EC" id="4.2.1.20"/>
    </reaction>
</comment>
<protein>
    <recommendedName>
        <fullName evidence="3">tryptophan synthase</fullName>
        <ecNumber evidence="3">4.2.1.20</ecNumber>
    </recommendedName>
</protein>
<organism evidence="10 11">
    <name type="scientific">Candidatus Vidania fulgoroideorum</name>
    <dbReference type="NCBI Taxonomy" id="881286"/>
    <lineage>
        <taxon>Bacteria</taxon>
        <taxon>Pseudomonadati</taxon>
        <taxon>Pseudomonadota</taxon>
        <taxon>Betaproteobacteria</taxon>
        <taxon>Candidatus Vidania</taxon>
    </lineage>
</organism>
<dbReference type="PANTHER" id="PTHR43406:SF1">
    <property type="entry name" value="TRYPTOPHAN SYNTHASE ALPHA CHAIN, CHLOROPLASTIC"/>
    <property type="match status" value="1"/>
</dbReference>
<evidence type="ECO:0000256" key="3">
    <source>
        <dbReference type="ARBA" id="ARBA00012043"/>
    </source>
</evidence>
<sequence>MKEKYFIPFLIGNYPKNSEFIKIMNFISKNGIKTVEIGVPFSEAYSDGKVISNIYKKIRNFSLDELLKSLDKFKYIYKILVCYSNFIENLGIDIFLKKIKKKINSLLIIDQPLKYLLKIKKKFIKNHIKFVYIISINNVKNINNTKSIFKKLEKYNLCSHIYLINRLGVTGEKININYKNIYKNFIKISRFTKIPVIIGFGINKNNYFYYKKKKINFVIGTKLMKYIKEKNIKKFKKFVKKCIK</sequence>
<dbReference type="EC" id="4.2.1.20" evidence="3"/>
<dbReference type="GO" id="GO:0004834">
    <property type="term" value="F:tryptophan synthase activity"/>
    <property type="evidence" value="ECO:0007669"/>
    <property type="project" value="UniProtKB-EC"/>
</dbReference>
<dbReference type="SUPFAM" id="SSF51366">
    <property type="entry name" value="Ribulose-phoshate binding barrel"/>
    <property type="match status" value="1"/>
</dbReference>
<evidence type="ECO:0000256" key="5">
    <source>
        <dbReference type="ARBA" id="ARBA00022822"/>
    </source>
</evidence>
<reference evidence="10" key="1">
    <citation type="submission" date="2022-11" db="EMBL/GenBank/DDBJ databases">
        <title>Genomic comparisons reveal selection pressure and functional variation between nutritional endosymbionts of cave-adapted and epigean Hawaiian planthoppers.</title>
        <authorList>
            <person name="Gossett J.M."/>
            <person name="Porter M.L."/>
            <person name="Vasquez Y."/>
            <person name="Bennett G.M."/>
            <person name="Chong R.A."/>
        </authorList>
    </citation>
    <scope>NUCLEOTIDE SEQUENCE</scope>
    <source>
        <strain evidence="10">OPOL2</strain>
    </source>
</reference>
<dbReference type="PANTHER" id="PTHR43406">
    <property type="entry name" value="TRYPTOPHAN SYNTHASE, ALPHA CHAIN"/>
    <property type="match status" value="1"/>
</dbReference>
<evidence type="ECO:0000256" key="7">
    <source>
        <dbReference type="ARBA" id="ARBA00023239"/>
    </source>
</evidence>
<evidence type="ECO:0000256" key="1">
    <source>
        <dbReference type="ARBA" id="ARBA00004733"/>
    </source>
</evidence>
<keyword evidence="4" id="KW-0028">Amino-acid biosynthesis</keyword>
<gene>
    <name evidence="10" type="primary">trpA</name>
    <name evidence="10" type="ORF">ONB67_00130</name>
</gene>
<comment type="subunit">
    <text evidence="2">Tetramer of two alpha and two beta chains.</text>
</comment>
<dbReference type="Gene3D" id="3.20.20.70">
    <property type="entry name" value="Aldolase class I"/>
    <property type="match status" value="1"/>
</dbReference>
<name>A0AAX3N8S0_9PROT</name>
<dbReference type="AlphaFoldDB" id="A0AAX3N8S0"/>
<dbReference type="InterPro" id="IPR011060">
    <property type="entry name" value="RibuloseP-bd_barrel"/>
</dbReference>
<dbReference type="NCBIfam" id="TIGR00262">
    <property type="entry name" value="trpA"/>
    <property type="match status" value="1"/>
</dbReference>
<evidence type="ECO:0000256" key="9">
    <source>
        <dbReference type="RuleBase" id="RU003662"/>
    </source>
</evidence>
<evidence type="ECO:0000256" key="2">
    <source>
        <dbReference type="ARBA" id="ARBA00011270"/>
    </source>
</evidence>
<evidence type="ECO:0000256" key="6">
    <source>
        <dbReference type="ARBA" id="ARBA00023141"/>
    </source>
</evidence>
<comment type="pathway">
    <text evidence="1">Amino-acid biosynthesis; L-tryptophan biosynthesis; L-tryptophan from chorismate: step 5/5.</text>
</comment>
<evidence type="ECO:0000313" key="11">
    <source>
        <dbReference type="Proteomes" id="UP001222373"/>
    </source>
</evidence>
<keyword evidence="6" id="KW-0057">Aromatic amino acid biosynthesis</keyword>